<gene>
    <name evidence="1" type="ORF">I7X39_08895</name>
</gene>
<evidence type="ECO:0000313" key="1">
    <source>
        <dbReference type="EMBL" id="MBH9577021.1"/>
    </source>
</evidence>
<sequence length="81" mass="9047">MNQVVQQQKNPSSFELGKYLISPLARMTEPGVYRASVSIRSGRGRASHDRVFRFLPQFSSLESACSYAAEQGRAWVVSPAR</sequence>
<dbReference type="EMBL" id="JAEDAK010000005">
    <property type="protein sequence ID" value="MBH9577021.1"/>
    <property type="molecule type" value="Genomic_DNA"/>
</dbReference>
<keyword evidence="2" id="KW-1185">Reference proteome</keyword>
<dbReference type="Proteomes" id="UP000613266">
    <property type="component" value="Unassembled WGS sequence"/>
</dbReference>
<protein>
    <submittedName>
        <fullName evidence="1">Uncharacterized protein</fullName>
    </submittedName>
</protein>
<reference evidence="1" key="1">
    <citation type="submission" date="2020-12" db="EMBL/GenBank/DDBJ databases">
        <title>The genome sequence of Inhella sp. 1Y17.</title>
        <authorList>
            <person name="Liu Y."/>
        </authorList>
    </citation>
    <scope>NUCLEOTIDE SEQUENCE</scope>
    <source>
        <strain evidence="1">1Y17</strain>
    </source>
</reference>
<evidence type="ECO:0000313" key="2">
    <source>
        <dbReference type="Proteomes" id="UP000613266"/>
    </source>
</evidence>
<proteinExistence type="predicted"/>
<organism evidence="1 2">
    <name type="scientific">Inhella proteolytica</name>
    <dbReference type="NCBI Taxonomy" id="2795029"/>
    <lineage>
        <taxon>Bacteria</taxon>
        <taxon>Pseudomonadati</taxon>
        <taxon>Pseudomonadota</taxon>
        <taxon>Betaproteobacteria</taxon>
        <taxon>Burkholderiales</taxon>
        <taxon>Sphaerotilaceae</taxon>
        <taxon>Inhella</taxon>
    </lineage>
</organism>
<comment type="caution">
    <text evidence="1">The sequence shown here is derived from an EMBL/GenBank/DDBJ whole genome shotgun (WGS) entry which is preliminary data.</text>
</comment>
<dbReference type="RefSeq" id="WP_198110757.1">
    <property type="nucleotide sequence ID" value="NZ_JAEDAK010000005.1"/>
</dbReference>
<dbReference type="AlphaFoldDB" id="A0A931NGC8"/>
<name>A0A931NGC8_9BURK</name>
<accession>A0A931NGC8</accession>